<organism evidence="1 2">
    <name type="scientific">Aphis craccivora</name>
    <name type="common">Cowpea aphid</name>
    <dbReference type="NCBI Taxonomy" id="307492"/>
    <lineage>
        <taxon>Eukaryota</taxon>
        <taxon>Metazoa</taxon>
        <taxon>Ecdysozoa</taxon>
        <taxon>Arthropoda</taxon>
        <taxon>Hexapoda</taxon>
        <taxon>Insecta</taxon>
        <taxon>Pterygota</taxon>
        <taxon>Neoptera</taxon>
        <taxon>Paraneoptera</taxon>
        <taxon>Hemiptera</taxon>
        <taxon>Sternorrhyncha</taxon>
        <taxon>Aphidomorpha</taxon>
        <taxon>Aphidoidea</taxon>
        <taxon>Aphididae</taxon>
        <taxon>Aphidini</taxon>
        <taxon>Aphis</taxon>
        <taxon>Aphis</taxon>
    </lineage>
</organism>
<evidence type="ECO:0000313" key="1">
    <source>
        <dbReference type="EMBL" id="KAF0751267.1"/>
    </source>
</evidence>
<reference evidence="1 2" key="1">
    <citation type="submission" date="2019-08" db="EMBL/GenBank/DDBJ databases">
        <title>Whole genome of Aphis craccivora.</title>
        <authorList>
            <person name="Voronova N.V."/>
            <person name="Shulinski R.S."/>
            <person name="Bandarenka Y.V."/>
            <person name="Zhorov D.G."/>
            <person name="Warner D."/>
        </authorList>
    </citation>
    <scope>NUCLEOTIDE SEQUENCE [LARGE SCALE GENOMIC DNA]</scope>
    <source>
        <strain evidence="1">180601</strain>
        <tissue evidence="1">Whole Body</tissue>
    </source>
</reference>
<proteinExistence type="predicted"/>
<evidence type="ECO:0000313" key="2">
    <source>
        <dbReference type="Proteomes" id="UP000478052"/>
    </source>
</evidence>
<gene>
    <name evidence="1" type="ORF">FWK35_00026579</name>
</gene>
<keyword evidence="2" id="KW-1185">Reference proteome</keyword>
<sequence length="84" mass="9638">MIHMAPNGPNVQQSGIIDECTDTNLNDHILNGELDLWYRTKMLLKYTSKPVHIHNTSSVYGCRERSFSTPRRSKTYLRNSSGQI</sequence>
<dbReference type="EMBL" id="VUJU01005428">
    <property type="protein sequence ID" value="KAF0751267.1"/>
    <property type="molecule type" value="Genomic_DNA"/>
</dbReference>
<comment type="caution">
    <text evidence="1">The sequence shown here is derived from an EMBL/GenBank/DDBJ whole genome shotgun (WGS) entry which is preliminary data.</text>
</comment>
<dbReference type="Proteomes" id="UP000478052">
    <property type="component" value="Unassembled WGS sequence"/>
</dbReference>
<dbReference type="OrthoDB" id="7947417at2759"/>
<name>A0A6G0Y8Y7_APHCR</name>
<dbReference type="AlphaFoldDB" id="A0A6G0Y8Y7"/>
<protein>
    <submittedName>
        <fullName evidence="1">52 kDa repressor of the inhibitor of the protein kinase-like</fullName>
    </submittedName>
</protein>
<accession>A0A6G0Y8Y7</accession>